<keyword evidence="6" id="KW-1185">Reference proteome</keyword>
<protein>
    <submittedName>
        <fullName evidence="4 5">Carboxylesterase</fullName>
    </submittedName>
</protein>
<organism evidence="5 6">
    <name type="scientific">Nitrosomonas nitrosa</name>
    <dbReference type="NCBI Taxonomy" id="52442"/>
    <lineage>
        <taxon>Bacteria</taxon>
        <taxon>Pseudomonadati</taxon>
        <taxon>Pseudomonadota</taxon>
        <taxon>Betaproteobacteria</taxon>
        <taxon>Nitrosomonadales</taxon>
        <taxon>Nitrosomonadaceae</taxon>
        <taxon>Nitrosomonas</taxon>
    </lineage>
</organism>
<dbReference type="OrthoDB" id="9801763at2"/>
<keyword evidence="2" id="KW-0378">Hydrolase</keyword>
<evidence type="ECO:0000313" key="4">
    <source>
        <dbReference type="EMBL" id="CAE6507878.1"/>
    </source>
</evidence>
<evidence type="ECO:0000256" key="2">
    <source>
        <dbReference type="ARBA" id="ARBA00022801"/>
    </source>
</evidence>
<gene>
    <name evidence="4" type="ORF">NMYAN_270021</name>
    <name evidence="5" type="ORF">SAMN05421880_10578</name>
</gene>
<sequence length="226" mass="24955">MSIPTTNYLPAIELETGAHPTHTILWLHGLGADGNDFVPIVQELELPFAAAIRFIFPHAPEQSVTINSGLVMRAWYDIKHINLKRHEDETGIRHSQQAIAALIERENQRGVPSANIILAGFSQGGVMALHVGLRYPYRLAGIIALSAYLPLTHTFTPEAQVANTSTPIFMGHGSDDPIVPIQLARTSKELLIGAGYPVEWHEYRMGHSVCDEEIAEISIWLGQVIR</sequence>
<dbReference type="InterPro" id="IPR050565">
    <property type="entry name" value="LYPA1-2/EST-like"/>
</dbReference>
<dbReference type="EMBL" id="CAJNAP010000020">
    <property type="protein sequence ID" value="CAE6507878.1"/>
    <property type="molecule type" value="Genomic_DNA"/>
</dbReference>
<dbReference type="STRING" id="52442.SAMN05421880_10578"/>
<dbReference type="GO" id="GO:0016787">
    <property type="term" value="F:hydrolase activity"/>
    <property type="evidence" value="ECO:0007669"/>
    <property type="project" value="UniProtKB-KW"/>
</dbReference>
<accession>A0A1I4MSR0</accession>
<dbReference type="Pfam" id="PF02230">
    <property type="entry name" value="Abhydrolase_2"/>
    <property type="match status" value="1"/>
</dbReference>
<dbReference type="RefSeq" id="WP_090666724.1">
    <property type="nucleotide sequence ID" value="NZ_CAJNAP010000020.1"/>
</dbReference>
<comment type="similarity">
    <text evidence="1">Belongs to the AB hydrolase superfamily. AB hydrolase 2 family.</text>
</comment>
<evidence type="ECO:0000259" key="3">
    <source>
        <dbReference type="Pfam" id="PF02230"/>
    </source>
</evidence>
<reference evidence="5 6" key="1">
    <citation type="submission" date="2016-10" db="EMBL/GenBank/DDBJ databases">
        <authorList>
            <person name="de Groot N.N."/>
        </authorList>
    </citation>
    <scope>NUCLEOTIDE SEQUENCE [LARGE SCALE GENOMIC DNA]</scope>
    <source>
        <strain evidence="5 6">Nm146</strain>
    </source>
</reference>
<dbReference type="Proteomes" id="UP000601736">
    <property type="component" value="Unassembled WGS sequence"/>
</dbReference>
<proteinExistence type="inferred from homology"/>
<dbReference type="Proteomes" id="UP000199561">
    <property type="component" value="Unassembled WGS sequence"/>
</dbReference>
<dbReference type="Gene3D" id="3.40.50.1820">
    <property type="entry name" value="alpha/beta hydrolase"/>
    <property type="match status" value="1"/>
</dbReference>
<dbReference type="PANTHER" id="PTHR10655:SF17">
    <property type="entry name" value="LYSOPHOSPHOLIPASE-LIKE PROTEIN 1"/>
    <property type="match status" value="1"/>
</dbReference>
<dbReference type="AlphaFoldDB" id="A0A1I4MSR0"/>
<dbReference type="InterPro" id="IPR029058">
    <property type="entry name" value="AB_hydrolase_fold"/>
</dbReference>
<name>A0A1I4MSR0_9PROT</name>
<dbReference type="EMBL" id="FOUF01000005">
    <property type="protein sequence ID" value="SFM06278.1"/>
    <property type="molecule type" value="Genomic_DNA"/>
</dbReference>
<evidence type="ECO:0000256" key="1">
    <source>
        <dbReference type="ARBA" id="ARBA00006499"/>
    </source>
</evidence>
<dbReference type="SUPFAM" id="SSF53474">
    <property type="entry name" value="alpha/beta-Hydrolases"/>
    <property type="match status" value="1"/>
</dbReference>
<dbReference type="PANTHER" id="PTHR10655">
    <property type="entry name" value="LYSOPHOSPHOLIPASE-RELATED"/>
    <property type="match status" value="1"/>
</dbReference>
<evidence type="ECO:0000313" key="6">
    <source>
        <dbReference type="Proteomes" id="UP000199561"/>
    </source>
</evidence>
<feature type="domain" description="Phospholipase/carboxylesterase/thioesterase" evidence="3">
    <location>
        <begin position="18"/>
        <end position="221"/>
    </location>
</feature>
<reference evidence="4" key="2">
    <citation type="submission" date="2021-02" db="EMBL/GenBank/DDBJ databases">
        <authorList>
            <person name="Han P."/>
        </authorList>
    </citation>
    <scope>NUCLEOTIDE SEQUENCE</scope>
    <source>
        <strain evidence="4">Nitrosomonas nitrosa 18-3D</strain>
    </source>
</reference>
<dbReference type="InterPro" id="IPR003140">
    <property type="entry name" value="PLipase/COase/thioEstase"/>
</dbReference>
<evidence type="ECO:0000313" key="5">
    <source>
        <dbReference type="EMBL" id="SFM06278.1"/>
    </source>
</evidence>